<keyword evidence="3" id="KW-0505">Motor protein</keyword>
<gene>
    <name evidence="8" type="ORF">MNBD_UNCLBAC01-1219</name>
</gene>
<dbReference type="InterPro" id="IPR047149">
    <property type="entry name" value="KIF11-like"/>
</dbReference>
<dbReference type="Gene3D" id="3.40.50.410">
    <property type="entry name" value="von Willebrand factor, type A domain"/>
    <property type="match status" value="1"/>
</dbReference>
<dbReference type="InterPro" id="IPR002035">
    <property type="entry name" value="VWF_A"/>
</dbReference>
<accession>A0A3B1D7P0</accession>
<dbReference type="Gene3D" id="3.40.50.300">
    <property type="entry name" value="P-loop containing nucleotide triphosphate hydrolases"/>
    <property type="match status" value="2"/>
</dbReference>
<dbReference type="GO" id="GO:0051231">
    <property type="term" value="P:spindle elongation"/>
    <property type="evidence" value="ECO:0007669"/>
    <property type="project" value="TreeGrafter"/>
</dbReference>
<keyword evidence="2" id="KW-0963">Cytoplasm</keyword>
<dbReference type="GO" id="GO:0090307">
    <property type="term" value="P:mitotic spindle assembly"/>
    <property type="evidence" value="ECO:0007669"/>
    <property type="project" value="TreeGrafter"/>
</dbReference>
<dbReference type="PANTHER" id="PTHR47970">
    <property type="entry name" value="KINESIN-LIKE PROTEIN KIF11"/>
    <property type="match status" value="1"/>
</dbReference>
<evidence type="ECO:0000256" key="2">
    <source>
        <dbReference type="ARBA" id="ARBA00022490"/>
    </source>
</evidence>
<dbReference type="InterPro" id="IPR011704">
    <property type="entry name" value="ATPase_dyneun-rel_AAA"/>
</dbReference>
<evidence type="ECO:0000256" key="5">
    <source>
        <dbReference type="SAM" id="Coils"/>
    </source>
</evidence>
<evidence type="ECO:0000256" key="1">
    <source>
        <dbReference type="ARBA" id="ARBA00004245"/>
    </source>
</evidence>
<keyword evidence="5" id="KW-0175">Coiled coil</keyword>
<evidence type="ECO:0000256" key="6">
    <source>
        <dbReference type="SAM" id="MobiDB-lite"/>
    </source>
</evidence>
<dbReference type="GO" id="GO:0005876">
    <property type="term" value="C:spindle microtubule"/>
    <property type="evidence" value="ECO:0007669"/>
    <property type="project" value="TreeGrafter"/>
</dbReference>
<evidence type="ECO:0000256" key="4">
    <source>
        <dbReference type="ARBA" id="ARBA00023212"/>
    </source>
</evidence>
<feature type="non-terminal residue" evidence="8">
    <location>
        <position position="3019"/>
    </location>
</feature>
<proteinExistence type="predicted"/>
<feature type="region of interest" description="Disordered" evidence="6">
    <location>
        <begin position="1353"/>
        <end position="1424"/>
    </location>
</feature>
<dbReference type="PANTHER" id="PTHR47970:SF12">
    <property type="entry name" value="KINESIN FAMILY MEMBER 11"/>
    <property type="match status" value="1"/>
</dbReference>
<feature type="compositionally biased region" description="Polar residues" evidence="6">
    <location>
        <begin position="1100"/>
        <end position="1119"/>
    </location>
</feature>
<dbReference type="GO" id="GO:0008574">
    <property type="term" value="F:plus-end-directed microtubule motor activity"/>
    <property type="evidence" value="ECO:0007669"/>
    <property type="project" value="TreeGrafter"/>
</dbReference>
<reference evidence="8" key="1">
    <citation type="submission" date="2018-06" db="EMBL/GenBank/DDBJ databases">
        <authorList>
            <person name="Zhirakovskaya E."/>
        </authorList>
    </citation>
    <scope>NUCLEOTIDE SEQUENCE</scope>
</reference>
<feature type="coiled-coil region" evidence="5">
    <location>
        <begin position="1158"/>
        <end position="1226"/>
    </location>
</feature>
<feature type="compositionally biased region" description="Polar residues" evidence="6">
    <location>
        <begin position="1353"/>
        <end position="1367"/>
    </location>
</feature>
<dbReference type="GO" id="GO:0072686">
    <property type="term" value="C:mitotic spindle"/>
    <property type="evidence" value="ECO:0007669"/>
    <property type="project" value="TreeGrafter"/>
</dbReference>
<protein>
    <recommendedName>
        <fullName evidence="7">VWFA domain-containing protein</fullName>
    </recommendedName>
</protein>
<dbReference type="EMBL" id="UOGJ01000003">
    <property type="protein sequence ID" value="VAX34801.1"/>
    <property type="molecule type" value="Genomic_DNA"/>
</dbReference>
<feature type="coiled-coil region" evidence="5">
    <location>
        <begin position="1033"/>
        <end position="1092"/>
    </location>
</feature>
<keyword evidence="4" id="KW-0206">Cytoskeleton</keyword>
<evidence type="ECO:0000313" key="8">
    <source>
        <dbReference type="EMBL" id="VAX34801.1"/>
    </source>
</evidence>
<organism evidence="8">
    <name type="scientific">hydrothermal vent metagenome</name>
    <dbReference type="NCBI Taxonomy" id="652676"/>
    <lineage>
        <taxon>unclassified sequences</taxon>
        <taxon>metagenomes</taxon>
        <taxon>ecological metagenomes</taxon>
    </lineage>
</organism>
<feature type="domain" description="VWFA" evidence="7">
    <location>
        <begin position="1541"/>
        <end position="1743"/>
    </location>
</feature>
<dbReference type="GO" id="GO:0016887">
    <property type="term" value="F:ATP hydrolysis activity"/>
    <property type="evidence" value="ECO:0007669"/>
    <property type="project" value="InterPro"/>
</dbReference>
<evidence type="ECO:0000256" key="3">
    <source>
        <dbReference type="ARBA" id="ARBA00023175"/>
    </source>
</evidence>
<dbReference type="InterPro" id="IPR027417">
    <property type="entry name" value="P-loop_NTPase"/>
</dbReference>
<dbReference type="SUPFAM" id="SSF52540">
    <property type="entry name" value="P-loop containing nucleoside triphosphate hydrolases"/>
    <property type="match status" value="2"/>
</dbReference>
<dbReference type="Pfam" id="PF07728">
    <property type="entry name" value="AAA_5"/>
    <property type="match status" value="2"/>
</dbReference>
<dbReference type="SUPFAM" id="SSF53300">
    <property type="entry name" value="vWA-like"/>
    <property type="match status" value="1"/>
</dbReference>
<comment type="subcellular location">
    <subcellularLocation>
        <location evidence="1">Cytoplasm</location>
        <location evidence="1">Cytoskeleton</location>
    </subcellularLocation>
</comment>
<sequence>MINITIKKNKLSLLHRLFSVFTAFAFTVSSLAIPTDGYAQPIMAQLPNPGLMVSLSSAYVPPLLMGVEINPESPLQIDFLMGQGEEYLIESEQQEEYTHLIKYFMASLTTPEEDMWVNLSPYEKDRIIPEKFGQTEMGIDLLAQDYLLKQLTASLMYPEDELGSEFWQRVYQKAQEQYGTTEIPVNTFNKVWIVPEKAIVHEDGNTAWVLYSRLKVMLEEDYLAMEQNSVGSPLSQKGGSNVTTQIIRDILIPEIEHEVNEGKHFAPLRQIMNSMILATWYKQTLKESVLGQVYVDQGKVSGVKTDDEQNKMKIYDQYTEAFKKGVFNYIKEDYDPATKEIIPRKYFSGGFHNNLRMKGVYEKVEDLGSVASPIRTEVIEDYRAASDRGIDRVTSEFDAVDSASSALEEQREYYQKADVQTLVTDYYLAIKKGIDAIDLNLPDEDIKAVYNQVTALVEPLSHAVNQVTDKKLWQVFQTAITTNNIPSYLISLDGPPTVEIIRNVLSRIGHEKFQPETQELIDSIVLGNKEELANNEQEEKVLSQLGNSIKTTHFSHFLPELILEENFGKDKEKIKAYLFSMSRQAQFDGSMNPDTKLIQMHDFGNTLRTRKTLEHELTHLLSDMDIYHIPEEWENITYAVDVMVHVQHFGDTLLEGEESLKDTMDEYGPAVVQLYQRGKELGLKNETGFIIKPGISDNKAGYFAMDYLLMEAREIYEQLGLSADIFQMLDHNASYAAQMSVGVVLAGIFMGMSQKDENFKPKRALRDFFDVLYERYGDEYEDDVQWQNFYKDTLAQTQKYSSAKAGRILEFVEKENGFWVYQADQENPRKGMVEYVKTDFKWRAYDGVSESDFDGKAKAAYERILGQVTMLFANQDSDIVNWKEQVPEDIRNHPAFNVLWNTLIIPLVIDFSQFDEEPSGRWVKRVLRDRYDIGNEWVERGLYNGLPFYLQYLDSLLYMRYHYNDQTQKTTDLRINNAKVSEAIEQSLGSFDQPKEYGWGKLLYFSHEIQGTQFSQTITNTIWPQYEVLYDEAVEKEKLFQAYQDMMEEEKQEMVSRQSFEQRLTQALMQQIQEYMESLSEEEREEIQKEAQQNVNQDMQNFGNFSQPAGAMGNNSSEGKQGEPKPGSGFDSAFSQVGQGQPQGPPQPMDPKDMEQVVKNLEQQLENLSDGMKQLSDNLSDIRDEANDIQTDGVSPENNQQAQETAGNIQDQAKEIQNMANEALNEGRNAAVQGEQQNQIVDTATNNLPSSEDNKEAQTSSENLKNQTQELAQKLQELQDKANELLQSANNLSDTVNNPESSSDGSKIQNAVQNLENALNNVNEQVGQASGTNRDIQRNLGKLEESISKIQEALNQAQPSPSSQGESGDQGEPQEGAQAGSEESSEGKSSGSETPSSESEKFTPTPPQIHIPNASSLKDEFEDDLASTNKIETAKVEDFDPIKAKQRQDDLIKNKTGLSPQEYEEFKSWYKMEIDENGITVSVEELIKELTKAMRLFLLPHKGLNLQANLDSGPILHDPVSAIVGDPGFATIKKKYPQSFYFTIMGDISRSMGFNVLEGTTLTPIDFERIIQFVFINSFLNHNKERVTKGKTPLAFEIGLWSDDVKTPPMISHETTRKKNFKKERVMYDIWQATKPTGVTSYADNLRHYLTRLINAQSADKEGVRVLMVISDEQVYDREKSEILGLIELAKKNGIYLFVLPMGNAQQIQETKNLHQDHPEQIIEPSPYATLISRSMDAFVSTIGGNLTRGRDWRQVVDELSKRASSSIAIEFGEKKAIDGYEYFKSQTINGWPYLVFEREGDETEYFPQGFGGNNVPLDVITETEETIEQILKVLRAMYRPNQMPNFPYSPDGKYLTRFAHNGNIEINILKKDGSYKYLLDFDPFELMDDKGAGLFETVQQKLQIQLDKETNQVQINQNTDHFVDVEGLADLNLQDWFFYEHTSDRVVAYHRKDNAVLILTRKAKKDWKILHQLTLQKEDRGESWEPQYVNFSGDPGTGKSKTARVVAHLLNLPLIPDTGHADLTVEDVTTAHRSINNKATGYEPSMLNVIKHQGWIGLYEEVHKFDPDVWNSIKSTISEKMHQWPITGKDGVTRLEKMPDHPLARLFTTGNEKRDGIEGQNWTHNNGPVQERKENVHFYRQSPQSEVQWQTDKALQLADKLKKYENDPQGRKDFEERLKKDIAKFVKIGANLYLRFKGYNAEQQEEIHRDWQLIDPMYLAAQMAMNPHIAEAFPDAGPAFETGEFLKRTPSPRVIENIIEHFVQYEKDWQYRPLTVIQNYFNFEAEIDDGSTYEEVIKDFEERFEDKDYPYLELNQGSFKVVGKSLIMAPLNPEYWDEVEVPLHSRAAIRLGALPKEIREWFGWFDGEEGMSDDLKEFFHQNIEVFYQSLQVHSLGMDLIFVGDPGSGKSTAVDAIQSLLNAPGHLKYNINQQTRVDQITFQKEIVSQGETYYIPQVLARGMNENEEGQVVNFDESSQGRNEMLSFQNNISEYRVIKDPRNNNEPLHAADGFGIIHSINIPGRSDGVNAFPDDFLERHVVFKFNMPPPQVVEEYLLLASKRSILPYGLKRKLNERLIGEQVGTYPDTKEQKYDGIVGLWQNINRKQRISRDILPANREISLRVMQKFVKHLMDRYEPESKKKSSQQILLETFVQAFTLEGETPRETTQWMLKLIDEFEAVHLFSKDADQDAVKIFLDGDEVIVDDLEPFYTPNLKNEVLLKLLNQLQTTLSQTRLQDKLKHLSSEVDNLLDQRAWDEADFMEKLQTMNIIKEVYRTLGIIHDYRSNPDNKIQMSTANLRGLKAVQKKIQQIIVAFDWPAEVLEKTEPLEVSVDLLTKSTEIKSIDESIMRILLFADNAVYITDQLAQLKETIFAIQNNRITNFMNIKSMLEKFDADLFNDIISEIRNWIESWQRKQSKNTSGGMYSIEQLQEVLREEKAKFKNNKLSNQGFNEEYVSNILKNLVETGHIHDGILKLEEMLKDQSRAVRQVAVEVLGELAKVGKYGDISKLEEMLKDQS</sequence>
<evidence type="ECO:0000259" key="7">
    <source>
        <dbReference type="PROSITE" id="PS50234"/>
    </source>
</evidence>
<feature type="compositionally biased region" description="Low complexity" evidence="6">
    <location>
        <begin position="1387"/>
        <end position="1397"/>
    </location>
</feature>
<name>A0A3B1D7P0_9ZZZZ</name>
<dbReference type="PROSITE" id="PS50234">
    <property type="entry name" value="VWFA"/>
    <property type="match status" value="1"/>
</dbReference>
<feature type="region of interest" description="Disordered" evidence="6">
    <location>
        <begin position="1100"/>
        <end position="1153"/>
    </location>
</feature>
<dbReference type="InterPro" id="IPR036465">
    <property type="entry name" value="vWFA_dom_sf"/>
</dbReference>
<dbReference type="GO" id="GO:0005524">
    <property type="term" value="F:ATP binding"/>
    <property type="evidence" value="ECO:0007669"/>
    <property type="project" value="InterPro"/>
</dbReference>
<feature type="region of interest" description="Disordered" evidence="6">
    <location>
        <begin position="1244"/>
        <end position="1266"/>
    </location>
</feature>